<sequence>MDFIKELLEIVTTEGKKGTRWAYYLIDDGDDLNFDDGALTYHVWKEDERFFYGTHERGGPPTRDVDTSNPDFMANWVMLAFMNEVRWRRGLRLTVIDPCSTLACPGWSFQDVGNSRWIPVRPDGTTADFRVRTWAPRFEGVSAMTWILDADPHELLTSYLHPQGTPLLTHLLEHPNTTN</sequence>
<dbReference type="RefSeq" id="WP_184451204.1">
    <property type="nucleotide sequence ID" value="NZ_JACHMK010000001.1"/>
</dbReference>
<accession>A0A923IXM8</accession>
<proteinExistence type="predicted"/>
<evidence type="ECO:0000313" key="2">
    <source>
        <dbReference type="Proteomes" id="UP000617426"/>
    </source>
</evidence>
<dbReference type="EMBL" id="JACHMK010000001">
    <property type="protein sequence ID" value="MBB6333486.1"/>
    <property type="molecule type" value="Genomic_DNA"/>
</dbReference>
<comment type="caution">
    <text evidence="1">The sequence shown here is derived from an EMBL/GenBank/DDBJ whole genome shotgun (WGS) entry which is preliminary data.</text>
</comment>
<organism evidence="1 2">
    <name type="scientific">Schaalia hyovaginalis</name>
    <dbReference type="NCBI Taxonomy" id="29316"/>
    <lineage>
        <taxon>Bacteria</taxon>
        <taxon>Bacillati</taxon>
        <taxon>Actinomycetota</taxon>
        <taxon>Actinomycetes</taxon>
        <taxon>Actinomycetales</taxon>
        <taxon>Actinomycetaceae</taxon>
        <taxon>Schaalia</taxon>
    </lineage>
</organism>
<reference evidence="1" key="1">
    <citation type="submission" date="2020-08" db="EMBL/GenBank/DDBJ databases">
        <title>Sequencing the genomes of 1000 actinobacteria strains.</title>
        <authorList>
            <person name="Klenk H.-P."/>
        </authorList>
    </citation>
    <scope>NUCLEOTIDE SEQUENCE</scope>
    <source>
        <strain evidence="1">DSM 10695</strain>
    </source>
</reference>
<protein>
    <submittedName>
        <fullName evidence="1">Uncharacterized protein</fullName>
    </submittedName>
</protein>
<gene>
    <name evidence="1" type="ORF">HD592_000051</name>
</gene>
<keyword evidence="2" id="KW-1185">Reference proteome</keyword>
<evidence type="ECO:0000313" key="1">
    <source>
        <dbReference type="EMBL" id="MBB6333486.1"/>
    </source>
</evidence>
<dbReference type="Proteomes" id="UP000617426">
    <property type="component" value="Unassembled WGS sequence"/>
</dbReference>
<name>A0A923IXM8_9ACTO</name>
<dbReference type="AlphaFoldDB" id="A0A923IXM8"/>